<keyword evidence="2" id="KW-0479">Metal-binding</keyword>
<dbReference type="Gene3D" id="3.40.50.10190">
    <property type="entry name" value="BRCT domain"/>
    <property type="match status" value="2"/>
</dbReference>
<keyword evidence="4" id="KW-0227">DNA damage</keyword>
<dbReference type="GO" id="GO:0005634">
    <property type="term" value="C:nucleus"/>
    <property type="evidence" value="ECO:0007669"/>
    <property type="project" value="UniProtKB-SubCell"/>
</dbReference>
<dbReference type="GO" id="GO:0008270">
    <property type="term" value="F:zinc ion binding"/>
    <property type="evidence" value="ECO:0007669"/>
    <property type="project" value="UniProtKB-KW"/>
</dbReference>
<dbReference type="InterPro" id="IPR017907">
    <property type="entry name" value="Znf_RING_CS"/>
</dbReference>
<dbReference type="CDD" id="cd15571">
    <property type="entry name" value="ePHD"/>
    <property type="match status" value="1"/>
</dbReference>
<dbReference type="Proteomes" id="UP000596660">
    <property type="component" value="Unplaced"/>
</dbReference>
<feature type="domain" description="RING-type" evidence="11">
    <location>
        <begin position="28"/>
        <end position="66"/>
    </location>
</feature>
<dbReference type="SMR" id="A0A803M985"/>
<dbReference type="GO" id="GO:0004842">
    <property type="term" value="F:ubiquitin-protein transferase activity"/>
    <property type="evidence" value="ECO:0007669"/>
    <property type="project" value="TreeGrafter"/>
</dbReference>
<dbReference type="Gene3D" id="3.30.40.10">
    <property type="entry name" value="Zinc/RING finger domain, C3HC4 (zinc finger)"/>
    <property type="match status" value="2"/>
</dbReference>
<dbReference type="GeneID" id="110689728"/>
<accession>A0A803M985</accession>
<feature type="domain" description="BRCT" evidence="12">
    <location>
        <begin position="429"/>
        <end position="514"/>
    </location>
</feature>
<evidence type="ECO:0000256" key="9">
    <source>
        <dbReference type="PROSITE-ProRule" id="PRU00175"/>
    </source>
</evidence>
<dbReference type="InterPro" id="IPR027370">
    <property type="entry name" value="Znf-RING_euk"/>
</dbReference>
<evidence type="ECO:0000256" key="2">
    <source>
        <dbReference type="ARBA" id="ARBA00022723"/>
    </source>
</evidence>
<dbReference type="PROSITE" id="PS50172">
    <property type="entry name" value="BRCT"/>
    <property type="match status" value="2"/>
</dbReference>
<keyword evidence="7" id="KW-0234">DNA repair</keyword>
<reference evidence="14" key="1">
    <citation type="journal article" date="2017" name="Nature">
        <title>The genome of Chenopodium quinoa.</title>
        <authorList>
            <person name="Jarvis D.E."/>
            <person name="Ho Y.S."/>
            <person name="Lightfoot D.J."/>
            <person name="Schmoeckel S.M."/>
            <person name="Li B."/>
            <person name="Borm T.J.A."/>
            <person name="Ohyanagi H."/>
            <person name="Mineta K."/>
            <person name="Michell C.T."/>
            <person name="Saber N."/>
            <person name="Kharbatia N.M."/>
            <person name="Rupper R.R."/>
            <person name="Sharp A.R."/>
            <person name="Dally N."/>
            <person name="Boughton B.A."/>
            <person name="Woo Y.H."/>
            <person name="Gao G."/>
            <person name="Schijlen E.G.W.M."/>
            <person name="Guo X."/>
            <person name="Momin A.A."/>
            <person name="Negrao S."/>
            <person name="Al-Babili S."/>
            <person name="Gehring C."/>
            <person name="Roessner U."/>
            <person name="Jung C."/>
            <person name="Murphy K."/>
            <person name="Arold S.T."/>
            <person name="Gojobori T."/>
            <person name="van der Linden C.G."/>
            <person name="van Loo E.N."/>
            <person name="Jellen E.N."/>
            <person name="Maughan P.J."/>
            <person name="Tester M."/>
        </authorList>
    </citation>
    <scope>NUCLEOTIDE SEQUENCE [LARGE SCALE GENOMIC DNA]</scope>
    <source>
        <strain evidence="14">cv. PI 614886</strain>
    </source>
</reference>
<dbReference type="PANTHER" id="PTHR13763:SF9">
    <property type="entry name" value="BRCA1-ASSOCIATED RING DOMAIN PROTEIN 1"/>
    <property type="match status" value="1"/>
</dbReference>
<keyword evidence="5 9" id="KW-0863">Zinc-finger</keyword>
<dbReference type="RefSeq" id="XP_021722203.1">
    <property type="nucleotide sequence ID" value="XM_021866511.1"/>
</dbReference>
<dbReference type="GO" id="GO:0045944">
    <property type="term" value="P:positive regulation of transcription by RNA polymerase II"/>
    <property type="evidence" value="ECO:0007669"/>
    <property type="project" value="TreeGrafter"/>
</dbReference>
<dbReference type="KEGG" id="cqi:110689728"/>
<evidence type="ECO:0000313" key="15">
    <source>
        <dbReference type="Proteomes" id="UP000596660"/>
    </source>
</evidence>
<dbReference type="Gramene" id="AUR62025461-RA">
    <property type="protein sequence ID" value="AUR62025461-RA:cds"/>
    <property type="gene ID" value="AUR62025461"/>
</dbReference>
<evidence type="ECO:0000259" key="12">
    <source>
        <dbReference type="PROSITE" id="PS50172"/>
    </source>
</evidence>
<dbReference type="SMART" id="SM00292">
    <property type="entry name" value="BRCT"/>
    <property type="match status" value="2"/>
</dbReference>
<comment type="subcellular location">
    <subcellularLocation>
        <location evidence="1">Nucleus</location>
    </subcellularLocation>
</comment>
<keyword evidence="6" id="KW-0862">Zinc</keyword>
<dbReference type="InterPro" id="IPR001841">
    <property type="entry name" value="Znf_RING"/>
</dbReference>
<dbReference type="FunFam" id="3.40.50.10190:FF:000006">
    <property type="entry name" value="Breast cancer type 1 susceptibility protein homolog"/>
    <property type="match status" value="1"/>
</dbReference>
<reference evidence="14" key="2">
    <citation type="submission" date="2021-03" db="UniProtKB">
        <authorList>
            <consortium name="EnsemblPlants"/>
        </authorList>
    </citation>
    <scope>IDENTIFICATION</scope>
</reference>
<evidence type="ECO:0000259" key="13">
    <source>
        <dbReference type="PROSITE" id="PS51805"/>
    </source>
</evidence>
<dbReference type="Pfam" id="PF13771">
    <property type="entry name" value="zf-HC5HC2H"/>
    <property type="match status" value="1"/>
</dbReference>
<dbReference type="Pfam" id="PF13445">
    <property type="entry name" value="zf-RING_UBOX"/>
    <property type="match status" value="1"/>
</dbReference>
<dbReference type="PROSITE" id="PS51805">
    <property type="entry name" value="EPHD"/>
    <property type="match status" value="1"/>
</dbReference>
<dbReference type="GO" id="GO:0000724">
    <property type="term" value="P:double-strand break repair via homologous recombination"/>
    <property type="evidence" value="ECO:0007669"/>
    <property type="project" value="TreeGrafter"/>
</dbReference>
<keyword evidence="8" id="KW-0539">Nucleus</keyword>
<dbReference type="Pfam" id="PF16589">
    <property type="entry name" value="BRCT_2"/>
    <property type="match status" value="1"/>
</dbReference>
<evidence type="ECO:0000256" key="3">
    <source>
        <dbReference type="ARBA" id="ARBA00022737"/>
    </source>
</evidence>
<dbReference type="InterPro" id="IPR036420">
    <property type="entry name" value="BRCT_dom_sf"/>
</dbReference>
<dbReference type="InterPro" id="IPR013083">
    <property type="entry name" value="Znf_RING/FYVE/PHD"/>
</dbReference>
<dbReference type="EnsemblPlants" id="AUR62025461-RA">
    <property type="protein sequence ID" value="AUR62025461-RA:cds"/>
    <property type="gene ID" value="AUR62025461"/>
</dbReference>
<evidence type="ECO:0000256" key="1">
    <source>
        <dbReference type="ARBA" id="ARBA00004123"/>
    </source>
</evidence>
<dbReference type="SUPFAM" id="SSF52113">
    <property type="entry name" value="BRCT domain"/>
    <property type="match status" value="2"/>
</dbReference>
<keyword evidence="3" id="KW-0677">Repeat</keyword>
<evidence type="ECO:0000256" key="4">
    <source>
        <dbReference type="ARBA" id="ARBA00022763"/>
    </source>
</evidence>
<dbReference type="AlphaFoldDB" id="A0A803M985"/>
<dbReference type="InterPro" id="IPR034732">
    <property type="entry name" value="EPHD"/>
</dbReference>
<feature type="region of interest" description="Disordered" evidence="10">
    <location>
        <begin position="146"/>
        <end position="244"/>
    </location>
</feature>
<dbReference type="SMART" id="SM00184">
    <property type="entry name" value="RING"/>
    <property type="match status" value="1"/>
</dbReference>
<gene>
    <name evidence="14" type="primary">LOC110689728</name>
</gene>
<proteinExistence type="predicted"/>
<dbReference type="Pfam" id="PF00533">
    <property type="entry name" value="BRCT"/>
    <property type="match status" value="1"/>
</dbReference>
<organism evidence="14 15">
    <name type="scientific">Chenopodium quinoa</name>
    <name type="common">Quinoa</name>
    <dbReference type="NCBI Taxonomy" id="63459"/>
    <lineage>
        <taxon>Eukaryota</taxon>
        <taxon>Viridiplantae</taxon>
        <taxon>Streptophyta</taxon>
        <taxon>Embryophyta</taxon>
        <taxon>Tracheophyta</taxon>
        <taxon>Spermatophyta</taxon>
        <taxon>Magnoliopsida</taxon>
        <taxon>eudicotyledons</taxon>
        <taxon>Gunneridae</taxon>
        <taxon>Pentapetalae</taxon>
        <taxon>Caryophyllales</taxon>
        <taxon>Chenopodiaceae</taxon>
        <taxon>Chenopodioideae</taxon>
        <taxon>Atripliceae</taxon>
        <taxon>Chenopodium</taxon>
    </lineage>
</organism>
<evidence type="ECO:0000256" key="8">
    <source>
        <dbReference type="ARBA" id="ARBA00023242"/>
    </source>
</evidence>
<feature type="compositionally biased region" description="Polar residues" evidence="10">
    <location>
        <begin position="219"/>
        <end position="244"/>
    </location>
</feature>
<evidence type="ECO:0000259" key="11">
    <source>
        <dbReference type="PROSITE" id="PS50089"/>
    </source>
</evidence>
<feature type="domain" description="PHD-type" evidence="13">
    <location>
        <begin position="262"/>
        <end position="383"/>
    </location>
</feature>
<dbReference type="OrthoDB" id="2384350at2759"/>
<feature type="domain" description="BRCT" evidence="12">
    <location>
        <begin position="535"/>
        <end position="643"/>
    </location>
</feature>
<keyword evidence="15" id="KW-1185">Reference proteome</keyword>
<dbReference type="InterPro" id="IPR001357">
    <property type="entry name" value="BRCT_dom"/>
</dbReference>
<dbReference type="InterPro" id="IPR031099">
    <property type="entry name" value="BRCA1-associated"/>
</dbReference>
<dbReference type="SUPFAM" id="SSF57850">
    <property type="entry name" value="RING/U-box"/>
    <property type="match status" value="1"/>
</dbReference>
<dbReference type="PROSITE" id="PS50089">
    <property type="entry name" value="ZF_RING_2"/>
    <property type="match status" value="1"/>
</dbReference>
<evidence type="ECO:0000256" key="6">
    <source>
        <dbReference type="ARBA" id="ARBA00022833"/>
    </source>
</evidence>
<protein>
    <submittedName>
        <fullName evidence="14">Uncharacterized protein</fullName>
    </submittedName>
</protein>
<dbReference type="OMA" id="NTICAFC"/>
<dbReference type="CDD" id="cd17734">
    <property type="entry name" value="BRCT_Bard1_rpt1"/>
    <property type="match status" value="1"/>
</dbReference>
<evidence type="ECO:0000313" key="14">
    <source>
        <dbReference type="EnsemblPlants" id="AUR62025461-RA:cds"/>
    </source>
</evidence>
<evidence type="ECO:0000256" key="5">
    <source>
        <dbReference type="ARBA" id="ARBA00022771"/>
    </source>
</evidence>
<evidence type="ECO:0000256" key="10">
    <source>
        <dbReference type="SAM" id="MobiDB-lite"/>
    </source>
</evidence>
<dbReference type="PROSITE" id="PS00518">
    <property type="entry name" value="ZF_RING_1"/>
    <property type="match status" value="1"/>
</dbReference>
<evidence type="ECO:0000256" key="7">
    <source>
        <dbReference type="ARBA" id="ARBA00023204"/>
    </source>
</evidence>
<sequence>MAESQTRNAHFLNPWALHLQKLGLELKCSLCLKEYNKPMLLPCDHIFCSSCVPKSNLFGLDCPLCKVPYVEQDLRRAPFIENVVSIYKSMDASFSTHMLNSDSRRGNANFSNQMAKRQIESSPPGNSNSGTCGNVEKYEAVDVEMNQMESSPDSPPSSEVSKGVDANCREPGSSYDSVGKCPPKKSAKRTADEYGVQEKSSDQFGKKQKQLQSQGQPQIFQGSMTPTVDQQNAASTGSDMINTGKDSSNQQVVIFDIANLINHVCAFCHTWKTTEGSGPMQHFDNEREVFGSEAGRSHVMHVHQSCIEWAPQIYYENDTTMKNLDKELARAGKLKCTSCGLKGAALGCFAKSCRKTYHVPCAYEIAGCRWDMDKFLMLCPAHASQKFPGERFKKPAVKKCSTTQISIEQKSVCDLDFWATSPTGAKNWVLCGSALSADEKYKLVKFANLCGATVTKAWTPDVTHVVAATDANGACSRTLKVLMAILNGRWVLNIDWVEACMQSKCPVDEVPYEIILDNHGCCDGPKTGRLRVPSNAPKLFNSLRFFFTAGFVEAYKNDLQNLIIAAGGTILDSEEKLQQFNDESSHPSTTILVYNDDTTGEVNEVLQQQLMVQKLALESGSQVIAHTWILDSIASSALQPFVK</sequence>
<name>A0A803M985_CHEQI</name>
<dbReference type="PANTHER" id="PTHR13763">
    <property type="entry name" value="BREAST CANCER TYPE 1 SUSCEPTIBILITY PROTEIN BRCA1"/>
    <property type="match status" value="1"/>
</dbReference>